<dbReference type="Proteomes" id="UP001164743">
    <property type="component" value="Chromosome 15A"/>
</dbReference>
<organism evidence="1 2">
    <name type="scientific">Puccinia triticina</name>
    <dbReference type="NCBI Taxonomy" id="208348"/>
    <lineage>
        <taxon>Eukaryota</taxon>
        <taxon>Fungi</taxon>
        <taxon>Dikarya</taxon>
        <taxon>Basidiomycota</taxon>
        <taxon>Pucciniomycotina</taxon>
        <taxon>Pucciniomycetes</taxon>
        <taxon>Pucciniales</taxon>
        <taxon>Pucciniaceae</taxon>
        <taxon>Puccinia</taxon>
    </lineage>
</organism>
<dbReference type="EMBL" id="CP110435">
    <property type="protein sequence ID" value="WAQ91841.1"/>
    <property type="molecule type" value="Genomic_DNA"/>
</dbReference>
<protein>
    <submittedName>
        <fullName evidence="1">Uncharacterized protein</fullName>
    </submittedName>
</protein>
<evidence type="ECO:0000313" key="1">
    <source>
        <dbReference type="EMBL" id="WAQ91841.1"/>
    </source>
</evidence>
<proteinExistence type="predicted"/>
<reference evidence="1" key="1">
    <citation type="submission" date="2022-10" db="EMBL/GenBank/DDBJ databases">
        <title>Puccinia triticina Genome sequencing and assembly.</title>
        <authorList>
            <person name="Li C."/>
        </authorList>
    </citation>
    <scope>NUCLEOTIDE SEQUENCE</scope>
    <source>
        <strain evidence="1">Pt15</strain>
    </source>
</reference>
<dbReference type="GeneID" id="77804314"/>
<keyword evidence="2" id="KW-1185">Reference proteome</keyword>
<dbReference type="RefSeq" id="XP_053027396.1">
    <property type="nucleotide sequence ID" value="XM_053163419.1"/>
</dbReference>
<sequence length="67" mass="7494">MLVCAAKELLASDWDLLGWINNKIQARTWINNKIRARPPPWTSRAPSAEALTKHTASVALQSGRRVL</sequence>
<gene>
    <name evidence="1" type="ORF">PtA15_15A233</name>
</gene>
<name>A0ABY7D677_9BASI</name>
<evidence type="ECO:0000313" key="2">
    <source>
        <dbReference type="Proteomes" id="UP001164743"/>
    </source>
</evidence>
<accession>A0ABY7D677</accession>